<proteinExistence type="inferred from homology"/>
<keyword evidence="4" id="KW-0732">Signal</keyword>
<sequence>MKRFLLTMVLVGAVLTAIAQSTDSLQVQLARKWANSKTYSLKLAALMPEEFYDFKASPDEMSFREQLLHITDNMTWLSSSYLLVDAPVKRDEKKKLSKSEVLNIVENAYDLALKAHTKMNAEQLDEKVKFFAGPMTRRQILLLMHDHKTHHLGQLIVYLRLKGIKPPTYVGW</sequence>
<keyword evidence="6" id="KW-1185">Reference proteome</keyword>
<evidence type="ECO:0000256" key="4">
    <source>
        <dbReference type="SAM" id="SignalP"/>
    </source>
</evidence>
<feature type="binding site" evidence="3">
    <location>
        <position position="69"/>
    </location>
    <ligand>
        <name>a divalent metal cation</name>
        <dbReference type="ChEBI" id="CHEBI:60240"/>
    </ligand>
</feature>
<dbReference type="OrthoDB" id="119432at2"/>
<dbReference type="EMBL" id="FOPP01000002">
    <property type="protein sequence ID" value="SFG82146.1"/>
    <property type="molecule type" value="Genomic_DNA"/>
</dbReference>
<dbReference type="RefSeq" id="WP_090992440.1">
    <property type="nucleotide sequence ID" value="NZ_FOPP01000002.1"/>
</dbReference>
<dbReference type="GO" id="GO:0046872">
    <property type="term" value="F:metal ion binding"/>
    <property type="evidence" value="ECO:0007669"/>
    <property type="project" value="UniProtKB-KW"/>
</dbReference>
<dbReference type="Pfam" id="PF05163">
    <property type="entry name" value="DinB"/>
    <property type="match status" value="1"/>
</dbReference>
<reference evidence="5 6" key="1">
    <citation type="submission" date="2016-10" db="EMBL/GenBank/DDBJ databases">
        <authorList>
            <person name="de Groot N.N."/>
        </authorList>
    </citation>
    <scope>NUCLEOTIDE SEQUENCE [LARGE SCALE GENOMIC DNA]</scope>
    <source>
        <strain evidence="5 6">DSM 18684</strain>
    </source>
</reference>
<feature type="signal peptide" evidence="4">
    <location>
        <begin position="1"/>
        <end position="19"/>
    </location>
</feature>
<feature type="binding site" evidence="3">
    <location>
        <position position="147"/>
    </location>
    <ligand>
        <name>a divalent metal cation</name>
        <dbReference type="ChEBI" id="CHEBI:60240"/>
    </ligand>
</feature>
<protein>
    <submittedName>
        <fullName evidence="5">Uncharacterized damage-inducible protein DinB (Forms a four-helix bundle)</fullName>
    </submittedName>
</protein>
<evidence type="ECO:0000313" key="5">
    <source>
        <dbReference type="EMBL" id="SFG82146.1"/>
    </source>
</evidence>
<evidence type="ECO:0000256" key="1">
    <source>
        <dbReference type="ARBA" id="ARBA00008635"/>
    </source>
</evidence>
<name>A0A1I2V4F7_9SPHI</name>
<gene>
    <name evidence="5" type="ORF">SAMN04489864_102412</name>
</gene>
<comment type="similarity">
    <text evidence="1">Belongs to the DinB family.</text>
</comment>
<accession>A0A1I2V4F7</accession>
<feature type="chain" id="PRO_5011532442" evidence="4">
    <location>
        <begin position="20"/>
        <end position="172"/>
    </location>
</feature>
<dbReference type="Gene3D" id="1.20.120.450">
    <property type="entry name" value="dinb family like domain"/>
    <property type="match status" value="1"/>
</dbReference>
<dbReference type="SUPFAM" id="SSF109854">
    <property type="entry name" value="DinB/YfiT-like putative metalloenzymes"/>
    <property type="match status" value="1"/>
</dbReference>
<keyword evidence="2 3" id="KW-0479">Metal-binding</keyword>
<evidence type="ECO:0000256" key="2">
    <source>
        <dbReference type="ARBA" id="ARBA00022723"/>
    </source>
</evidence>
<evidence type="ECO:0000313" key="6">
    <source>
        <dbReference type="Proteomes" id="UP000199666"/>
    </source>
</evidence>
<dbReference type="AlphaFoldDB" id="A0A1I2V4F7"/>
<dbReference type="InterPro" id="IPR034660">
    <property type="entry name" value="DinB/YfiT-like"/>
</dbReference>
<evidence type="ECO:0000256" key="3">
    <source>
        <dbReference type="PIRSR" id="PIRSR607837-1"/>
    </source>
</evidence>
<dbReference type="InterPro" id="IPR007837">
    <property type="entry name" value="DinB"/>
</dbReference>
<organism evidence="5 6">
    <name type="scientific">Pedobacter insulae</name>
    <dbReference type="NCBI Taxonomy" id="414048"/>
    <lineage>
        <taxon>Bacteria</taxon>
        <taxon>Pseudomonadati</taxon>
        <taxon>Bacteroidota</taxon>
        <taxon>Sphingobacteriia</taxon>
        <taxon>Sphingobacteriales</taxon>
        <taxon>Sphingobacteriaceae</taxon>
        <taxon>Pedobacter</taxon>
    </lineage>
</organism>
<dbReference type="Proteomes" id="UP000199666">
    <property type="component" value="Unassembled WGS sequence"/>
</dbReference>
<feature type="binding site" evidence="3">
    <location>
        <position position="151"/>
    </location>
    <ligand>
        <name>a divalent metal cation</name>
        <dbReference type="ChEBI" id="CHEBI:60240"/>
    </ligand>
</feature>
<dbReference type="STRING" id="414048.SAMN04489864_102412"/>